<gene>
    <name evidence="1" type="ORF">O1U_0709</name>
</gene>
<dbReference type="PANTHER" id="PTHR32309">
    <property type="entry name" value="TYROSINE-PROTEIN KINASE"/>
    <property type="match status" value="1"/>
</dbReference>
<keyword evidence="2" id="KW-1185">Reference proteome</keyword>
<name>S3DJT1_9GAMM</name>
<dbReference type="InterPro" id="IPR050445">
    <property type="entry name" value="Bact_polysacc_biosynth/exp"/>
</dbReference>
<dbReference type="PATRIC" id="fig|1236703.3.peg.731"/>
<dbReference type="STRING" id="28176.CF66_0162"/>
<evidence type="ECO:0000313" key="1">
    <source>
        <dbReference type="EMBL" id="EPE37409.1"/>
    </source>
</evidence>
<dbReference type="PANTHER" id="PTHR32309:SF31">
    <property type="entry name" value="CAPSULAR EXOPOLYSACCHARIDE FAMILY"/>
    <property type="match status" value="1"/>
</dbReference>
<dbReference type="EMBL" id="AMSD01000002">
    <property type="protein sequence ID" value="EPE37409.1"/>
    <property type="molecule type" value="Genomic_DNA"/>
</dbReference>
<comment type="caution">
    <text evidence="1">The sequence shown here is derived from an EMBL/GenBank/DDBJ whole genome shotgun (WGS) entry which is preliminary data.</text>
</comment>
<dbReference type="SUPFAM" id="SSF52540">
    <property type="entry name" value="P-loop containing nucleoside triphosphate hydrolases"/>
    <property type="match status" value="1"/>
</dbReference>
<accession>S3DJT1</accession>
<dbReference type="Proteomes" id="UP000053688">
    <property type="component" value="Unassembled WGS sequence"/>
</dbReference>
<dbReference type="RefSeq" id="WP_016504041.1">
    <property type="nucleotide sequence ID" value="NZ_AMSD01000002.1"/>
</dbReference>
<dbReference type="eggNOG" id="COG0489">
    <property type="taxonomic scope" value="Bacteria"/>
</dbReference>
<proteinExistence type="predicted"/>
<dbReference type="AlphaFoldDB" id="S3DJT1"/>
<dbReference type="InterPro" id="IPR027417">
    <property type="entry name" value="P-loop_NTPase"/>
</dbReference>
<sequence length="227" mass="25558">MTIPSTHAEIEQIYLTTELSNCKSLCITACQSGDGVTSIASALAERYLLAGYKTLLVDLNMFHPAFRKLSLHSGKTIKEHWIEDSYNHRLFTGITIPNDSSKQLAYKDPSVMKGLIEKWLNHFERIIIDTSPLLKINRNNIPAQNVASACEKTILIVRGGITTINQIETAISLLKLETISLLGTVLNKKEQTPLNQELICTFRKIPFISKTLRDKIESWLLKNTFLS</sequence>
<protein>
    <submittedName>
        <fullName evidence="1">ATPase involved in chromosome partitioning</fullName>
    </submittedName>
</protein>
<evidence type="ECO:0000313" key="2">
    <source>
        <dbReference type="Proteomes" id="UP000053688"/>
    </source>
</evidence>
<organism evidence="1 2">
    <name type="scientific">Candidatus Photodesmus katoptron Akat1</name>
    <dbReference type="NCBI Taxonomy" id="1236703"/>
    <lineage>
        <taxon>Bacteria</taxon>
        <taxon>Pseudomonadati</taxon>
        <taxon>Pseudomonadota</taxon>
        <taxon>Gammaproteobacteria</taxon>
        <taxon>Vibrionales</taxon>
        <taxon>Vibrionaceae</taxon>
        <taxon>Candidatus Photodesmus</taxon>
    </lineage>
</organism>
<reference evidence="1 2" key="1">
    <citation type="journal article" date="2014" name="Environ. Microbiol.">
        <title>Genomic signatures of obligate host dependence in the luminous bacterial symbiont of a vertebrate.</title>
        <authorList>
            <person name="Hendry T.A."/>
            <person name="de Wet J.R."/>
            <person name="Dunlap P.V."/>
        </authorList>
    </citation>
    <scope>NUCLEOTIDE SEQUENCE [LARGE SCALE GENOMIC DNA]</scope>
    <source>
        <strain evidence="1 2">Akat1</strain>
    </source>
</reference>
<dbReference type="Gene3D" id="3.40.50.300">
    <property type="entry name" value="P-loop containing nucleotide triphosphate hydrolases"/>
    <property type="match status" value="1"/>
</dbReference>
<dbReference type="Pfam" id="PF13500">
    <property type="entry name" value="AAA_26"/>
    <property type="match status" value="1"/>
</dbReference>